<gene>
    <name evidence="1" type="ORF">SAMN05421666_2635</name>
</gene>
<evidence type="ECO:0000313" key="1">
    <source>
        <dbReference type="EMBL" id="SIS20839.1"/>
    </source>
</evidence>
<name>A0A1N7H7K2_9RHOB</name>
<dbReference type="OrthoDB" id="7594887at2"/>
<keyword evidence="2" id="KW-1185">Reference proteome</keyword>
<dbReference type="RefSeq" id="WP_076534670.1">
    <property type="nucleotide sequence ID" value="NZ_CANNEL010000007.1"/>
</dbReference>
<proteinExistence type="predicted"/>
<reference evidence="1 2" key="1">
    <citation type="submission" date="2017-01" db="EMBL/GenBank/DDBJ databases">
        <authorList>
            <person name="Mah S.A."/>
            <person name="Swanson W.J."/>
            <person name="Moy G.W."/>
            <person name="Vacquier V.D."/>
        </authorList>
    </citation>
    <scope>NUCLEOTIDE SEQUENCE [LARGE SCALE GENOMIC DNA]</scope>
    <source>
        <strain evidence="1 2">DSM 29590</strain>
    </source>
</reference>
<dbReference type="Pfam" id="PF14078">
    <property type="entry name" value="DUF4259"/>
    <property type="match status" value="1"/>
</dbReference>
<dbReference type="AlphaFoldDB" id="A0A1N7H7K2"/>
<organism evidence="1 2">
    <name type="scientific">Roseovarius nanhaiticus</name>
    <dbReference type="NCBI Taxonomy" id="573024"/>
    <lineage>
        <taxon>Bacteria</taxon>
        <taxon>Pseudomonadati</taxon>
        <taxon>Pseudomonadota</taxon>
        <taxon>Alphaproteobacteria</taxon>
        <taxon>Rhodobacterales</taxon>
        <taxon>Roseobacteraceae</taxon>
        <taxon>Roseovarius</taxon>
    </lineage>
</organism>
<evidence type="ECO:0008006" key="3">
    <source>
        <dbReference type="Google" id="ProtNLM"/>
    </source>
</evidence>
<protein>
    <recommendedName>
        <fullName evidence="3">DUF4259 domain-containing protein</fullName>
    </recommendedName>
</protein>
<dbReference type="Proteomes" id="UP000186019">
    <property type="component" value="Unassembled WGS sequence"/>
</dbReference>
<accession>A0A1N7H7K2</accession>
<dbReference type="InterPro" id="IPR025355">
    <property type="entry name" value="DUF4259"/>
</dbReference>
<evidence type="ECO:0000313" key="2">
    <source>
        <dbReference type="Proteomes" id="UP000186019"/>
    </source>
</evidence>
<dbReference type="EMBL" id="FTNV01000002">
    <property type="protein sequence ID" value="SIS20839.1"/>
    <property type="molecule type" value="Genomic_DNA"/>
</dbReference>
<sequence>MGTWSAGSFGNDTALDFARALNSFAALDRHLRKAARQSGEMDAEHAATALAACDILAAMIGRPAEDVPEMTKLADAPAAKDVPRDLLRVARNLVKQLRKGSELAELWEDDADEWHEALDDLQARLTPSRPYHTSSKPKREALPDDFLGYCYICYGQVTERNGLLFEHTVFGGTNAFYPHRKCIEDQIPGPHWASDGAPLPATRAKLLRDMGIED</sequence>